<keyword evidence="4 15" id="KW-0012">Acyltransferase</keyword>
<gene>
    <name evidence="15" type="primary">aat</name>
    <name evidence="16" type="ORF">DT594_05825</name>
</gene>
<proteinExistence type="inferred from homology"/>
<keyword evidence="2 15" id="KW-0963">Cytoplasm</keyword>
<dbReference type="PANTHER" id="PTHR30098:SF2">
    <property type="entry name" value="LEUCYL_PHENYLALANYL-TRNA--PROTEIN TRANSFERASE"/>
    <property type="match status" value="1"/>
</dbReference>
<evidence type="ECO:0000256" key="11">
    <source>
        <dbReference type="ARBA" id="ARBA00074372"/>
    </source>
</evidence>
<evidence type="ECO:0000256" key="10">
    <source>
        <dbReference type="ARBA" id="ARBA00066767"/>
    </source>
</evidence>
<comment type="function">
    <text evidence="8 15">Functions in the N-end rule pathway of protein degradation where it conjugates Leu, Phe and, less efficiently, Met from aminoacyl-tRNAs to the N-termini of proteins containing an N-terminal arginine or lysine.</text>
</comment>
<dbReference type="GO" id="GO:0030163">
    <property type="term" value="P:protein catabolic process"/>
    <property type="evidence" value="ECO:0007669"/>
    <property type="project" value="UniProtKB-UniRule"/>
</dbReference>
<comment type="similarity">
    <text evidence="9 15">Belongs to the L/F-transferase family.</text>
</comment>
<dbReference type="RefSeq" id="WP_149331765.1">
    <property type="nucleotide sequence ID" value="NZ_QOVF01000001.1"/>
</dbReference>
<dbReference type="HAMAP" id="MF_00688">
    <property type="entry name" value="Leu_Phe_trans"/>
    <property type="match status" value="1"/>
</dbReference>
<dbReference type="GO" id="GO:0005737">
    <property type="term" value="C:cytoplasm"/>
    <property type="evidence" value="ECO:0007669"/>
    <property type="project" value="UniProtKB-SubCell"/>
</dbReference>
<evidence type="ECO:0000256" key="8">
    <source>
        <dbReference type="ARBA" id="ARBA00054043"/>
    </source>
</evidence>
<dbReference type="GO" id="GO:0008914">
    <property type="term" value="F:leucyl-tRNA--protein transferase activity"/>
    <property type="evidence" value="ECO:0007669"/>
    <property type="project" value="UniProtKB-UniRule"/>
</dbReference>
<organism evidence="16 17">
    <name type="scientific">Halopseudomonas laoshanensis</name>
    <dbReference type="NCBI Taxonomy" id="2268758"/>
    <lineage>
        <taxon>Bacteria</taxon>
        <taxon>Pseudomonadati</taxon>
        <taxon>Pseudomonadota</taxon>
        <taxon>Gammaproteobacteria</taxon>
        <taxon>Pseudomonadales</taxon>
        <taxon>Pseudomonadaceae</taxon>
        <taxon>Halopseudomonas</taxon>
    </lineage>
</organism>
<dbReference type="FunFam" id="3.30.70.3550:FF:000001">
    <property type="entry name" value="Leucyl/phenylalanyl-tRNA--protein transferase"/>
    <property type="match status" value="1"/>
</dbReference>
<dbReference type="SUPFAM" id="SSF55729">
    <property type="entry name" value="Acyl-CoA N-acyltransferases (Nat)"/>
    <property type="match status" value="1"/>
</dbReference>
<evidence type="ECO:0000256" key="2">
    <source>
        <dbReference type="ARBA" id="ARBA00022490"/>
    </source>
</evidence>
<dbReference type="EMBL" id="QOVF01000001">
    <property type="protein sequence ID" value="KAA0696835.1"/>
    <property type="molecule type" value="Genomic_DNA"/>
</dbReference>
<dbReference type="Pfam" id="PF03588">
    <property type="entry name" value="Leu_Phe_trans"/>
    <property type="match status" value="1"/>
</dbReference>
<dbReference type="InterPro" id="IPR016181">
    <property type="entry name" value="Acyl_CoA_acyltransferase"/>
</dbReference>
<dbReference type="AlphaFoldDB" id="A0A7V7KWS7"/>
<dbReference type="FunFam" id="3.40.630.70:FF:000001">
    <property type="entry name" value="Leucyl/phenylalanyl-tRNA--protein transferase"/>
    <property type="match status" value="1"/>
</dbReference>
<keyword evidence="3 15" id="KW-0808">Transferase</keyword>
<comment type="catalytic activity">
    <reaction evidence="6 15">
        <text>N-terminal L-arginyl-[protein] + L-leucyl-tRNA(Leu) = N-terminal L-leucyl-L-arginyl-[protein] + tRNA(Leu) + H(+)</text>
        <dbReference type="Rhea" id="RHEA:50416"/>
        <dbReference type="Rhea" id="RHEA-COMP:9613"/>
        <dbReference type="Rhea" id="RHEA-COMP:9622"/>
        <dbReference type="Rhea" id="RHEA-COMP:12672"/>
        <dbReference type="Rhea" id="RHEA-COMP:12673"/>
        <dbReference type="ChEBI" id="CHEBI:15378"/>
        <dbReference type="ChEBI" id="CHEBI:64719"/>
        <dbReference type="ChEBI" id="CHEBI:78442"/>
        <dbReference type="ChEBI" id="CHEBI:78494"/>
        <dbReference type="ChEBI" id="CHEBI:133044"/>
        <dbReference type="EC" id="2.3.2.6"/>
    </reaction>
</comment>
<evidence type="ECO:0000256" key="4">
    <source>
        <dbReference type="ARBA" id="ARBA00023315"/>
    </source>
</evidence>
<evidence type="ECO:0000313" key="16">
    <source>
        <dbReference type="EMBL" id="KAA0696835.1"/>
    </source>
</evidence>
<evidence type="ECO:0000256" key="9">
    <source>
        <dbReference type="ARBA" id="ARBA00061535"/>
    </source>
</evidence>
<evidence type="ECO:0000256" key="7">
    <source>
        <dbReference type="ARBA" id="ARBA00051538"/>
    </source>
</evidence>
<reference evidence="16 17" key="1">
    <citation type="submission" date="2018-07" db="EMBL/GenBank/DDBJ databases">
        <title>Pseudomonas laoshanensis sp. nov., isolated from soil.</title>
        <authorList>
            <person name="Sun J."/>
            <person name="Yu L."/>
            <person name="Wang M."/>
            <person name="Zhang C."/>
        </authorList>
    </citation>
    <scope>NUCLEOTIDE SEQUENCE [LARGE SCALE GENOMIC DNA]</scope>
    <source>
        <strain evidence="16 17">Y22</strain>
    </source>
</reference>
<dbReference type="InterPro" id="IPR004616">
    <property type="entry name" value="Leu/Phe-tRNA_Trfase"/>
</dbReference>
<evidence type="ECO:0000256" key="5">
    <source>
        <dbReference type="ARBA" id="ARBA00050607"/>
    </source>
</evidence>
<dbReference type="NCBIfam" id="TIGR00667">
    <property type="entry name" value="aat"/>
    <property type="match status" value="1"/>
</dbReference>
<evidence type="ECO:0000313" key="17">
    <source>
        <dbReference type="Proteomes" id="UP000463138"/>
    </source>
</evidence>
<dbReference type="Proteomes" id="UP000463138">
    <property type="component" value="Unassembled WGS sequence"/>
</dbReference>
<dbReference type="Gene3D" id="3.40.630.70">
    <property type="entry name" value="Leucyl/phenylalanyl-tRNA-protein transferase, C-terminal domain"/>
    <property type="match status" value="1"/>
</dbReference>
<dbReference type="Gene3D" id="3.30.70.3550">
    <property type="entry name" value="Leucyl/phenylalanyl-tRNA-protein transferase, N-terminal domain"/>
    <property type="match status" value="1"/>
</dbReference>
<evidence type="ECO:0000256" key="3">
    <source>
        <dbReference type="ARBA" id="ARBA00022679"/>
    </source>
</evidence>
<evidence type="ECO:0000256" key="6">
    <source>
        <dbReference type="ARBA" id="ARBA00050652"/>
    </source>
</evidence>
<evidence type="ECO:0000256" key="13">
    <source>
        <dbReference type="ARBA" id="ARBA00077165"/>
    </source>
</evidence>
<name>A0A7V7KWS7_9GAMM</name>
<protein>
    <recommendedName>
        <fullName evidence="11 15">Leucyl/phenylalanyl-tRNA--protein transferase</fullName>
        <ecNumber evidence="10 15">2.3.2.6</ecNumber>
    </recommendedName>
    <alternativeName>
        <fullName evidence="12 15">L/F-transferase</fullName>
    </alternativeName>
    <alternativeName>
        <fullName evidence="13 15">Leucyltransferase</fullName>
    </alternativeName>
    <alternativeName>
        <fullName evidence="14 15">Phenyalanyltransferase</fullName>
    </alternativeName>
</protein>
<dbReference type="EC" id="2.3.2.6" evidence="10 15"/>
<comment type="caution">
    <text evidence="16">The sequence shown here is derived from an EMBL/GenBank/DDBJ whole genome shotgun (WGS) entry which is preliminary data.</text>
</comment>
<evidence type="ECO:0000256" key="15">
    <source>
        <dbReference type="HAMAP-Rule" id="MF_00688"/>
    </source>
</evidence>
<evidence type="ECO:0000256" key="1">
    <source>
        <dbReference type="ARBA" id="ARBA00004496"/>
    </source>
</evidence>
<dbReference type="InterPro" id="IPR042221">
    <property type="entry name" value="Leu/Phe-tRNA_Trfase_N"/>
</dbReference>
<dbReference type="InterPro" id="IPR042203">
    <property type="entry name" value="Leu/Phe-tRNA_Trfase_C"/>
</dbReference>
<dbReference type="OrthoDB" id="9790282at2"/>
<evidence type="ECO:0000256" key="14">
    <source>
        <dbReference type="ARBA" id="ARBA00083640"/>
    </source>
</evidence>
<accession>A0A7V7KWS7</accession>
<comment type="catalytic activity">
    <reaction evidence="5 15">
        <text>L-phenylalanyl-tRNA(Phe) + an N-terminal L-alpha-aminoacyl-[protein] = an N-terminal L-phenylalanyl-L-alpha-aminoacyl-[protein] + tRNA(Phe)</text>
        <dbReference type="Rhea" id="RHEA:43632"/>
        <dbReference type="Rhea" id="RHEA-COMP:9668"/>
        <dbReference type="Rhea" id="RHEA-COMP:9699"/>
        <dbReference type="Rhea" id="RHEA-COMP:10636"/>
        <dbReference type="Rhea" id="RHEA-COMP:10637"/>
        <dbReference type="ChEBI" id="CHEBI:78442"/>
        <dbReference type="ChEBI" id="CHEBI:78531"/>
        <dbReference type="ChEBI" id="CHEBI:78597"/>
        <dbReference type="ChEBI" id="CHEBI:83561"/>
        <dbReference type="EC" id="2.3.2.6"/>
    </reaction>
</comment>
<sequence>MLQLTWLDEQDLEFPSADLALDEPPGLLAVGGDLSPARLVKAYRSGIFPWYQDGQPLLWWCPDPRTVLQPSQLHVSRSMRKFLRQTDFRVSLNSAFADVMQGCAEPRDYTSATWITQDMQQAYRELHRLGIAHSVEVWEADQLVGGLYGLALGRVFFGESMFSRRTNASKMAFIHLADQLAHWGFELIDCQMPTDHLFSFGAQSLDRSQFIQRLSTLCPEGSESAWGTSSGEKLPL</sequence>
<evidence type="ECO:0000256" key="12">
    <source>
        <dbReference type="ARBA" id="ARBA00077136"/>
    </source>
</evidence>
<keyword evidence="17" id="KW-1185">Reference proteome</keyword>
<dbReference type="PANTHER" id="PTHR30098">
    <property type="entry name" value="LEUCYL/PHENYLALANYL-TRNA--PROTEIN TRANSFERASE"/>
    <property type="match status" value="1"/>
</dbReference>
<comment type="catalytic activity">
    <reaction evidence="7 15">
        <text>N-terminal L-lysyl-[protein] + L-leucyl-tRNA(Leu) = N-terminal L-leucyl-L-lysyl-[protein] + tRNA(Leu) + H(+)</text>
        <dbReference type="Rhea" id="RHEA:12340"/>
        <dbReference type="Rhea" id="RHEA-COMP:9613"/>
        <dbReference type="Rhea" id="RHEA-COMP:9622"/>
        <dbReference type="Rhea" id="RHEA-COMP:12670"/>
        <dbReference type="Rhea" id="RHEA-COMP:12671"/>
        <dbReference type="ChEBI" id="CHEBI:15378"/>
        <dbReference type="ChEBI" id="CHEBI:65249"/>
        <dbReference type="ChEBI" id="CHEBI:78442"/>
        <dbReference type="ChEBI" id="CHEBI:78494"/>
        <dbReference type="ChEBI" id="CHEBI:133043"/>
        <dbReference type="EC" id="2.3.2.6"/>
    </reaction>
</comment>
<comment type="subcellular location">
    <subcellularLocation>
        <location evidence="1 15">Cytoplasm</location>
    </subcellularLocation>
</comment>